<organism evidence="1 2">
    <name type="scientific">Caldicellulosiruptor diazotrophicus</name>
    <dbReference type="NCBI Taxonomy" id="2806205"/>
    <lineage>
        <taxon>Bacteria</taxon>
        <taxon>Bacillati</taxon>
        <taxon>Bacillota</taxon>
        <taxon>Bacillota incertae sedis</taxon>
        <taxon>Caldicellulosiruptorales</taxon>
        <taxon>Caldicellulosiruptoraceae</taxon>
        <taxon>Caldicellulosiruptor</taxon>
    </lineage>
</organism>
<sequence>MIYYKNTNDNITPQESIKKYIRIFLFDENGEPIKYERKDGFSTTVDDGFEDLDLKEDWAKIYLYQTSQIIELFNGRKYTVVRRVFMPCCPVCLWLYLKEIE</sequence>
<dbReference type="EMBL" id="AP024480">
    <property type="protein sequence ID" value="BCS81524.1"/>
    <property type="molecule type" value="Genomic_DNA"/>
</dbReference>
<keyword evidence="2" id="KW-1185">Reference proteome</keyword>
<protein>
    <submittedName>
        <fullName evidence="1">Uncharacterized protein</fullName>
    </submittedName>
</protein>
<evidence type="ECO:0000313" key="1">
    <source>
        <dbReference type="EMBL" id="BCS81524.1"/>
    </source>
</evidence>
<dbReference type="RefSeq" id="WP_207178349.1">
    <property type="nucleotide sequence ID" value="NZ_AP024480.1"/>
</dbReference>
<dbReference type="Proteomes" id="UP000663623">
    <property type="component" value="Chromosome"/>
</dbReference>
<accession>A0ABM7NN42</accession>
<evidence type="ECO:0000313" key="2">
    <source>
        <dbReference type="Proteomes" id="UP000663623"/>
    </source>
</evidence>
<gene>
    <name evidence="1" type="ORF">CaldiYA01_14840</name>
</gene>
<reference evidence="1 2" key="1">
    <citation type="submission" date="2021-02" db="EMBL/GenBank/DDBJ databases">
        <title>Nitrogen-fixing ability and nitrogen fixation related genes of thermophilic fermentative bacteria in the genus Caldicellulosiruptor.</title>
        <authorList>
            <person name="Chen Y."/>
            <person name="Nishihara A."/>
            <person name="Haruta S."/>
        </authorList>
    </citation>
    <scope>NUCLEOTIDE SEQUENCE [LARGE SCALE GENOMIC DNA]</scope>
    <source>
        <strain evidence="1 2">YA01</strain>
    </source>
</reference>
<name>A0ABM7NN42_9FIRM</name>
<proteinExistence type="predicted"/>